<dbReference type="EMBL" id="BLAD01000072">
    <property type="protein sequence ID" value="GES03788.1"/>
    <property type="molecule type" value="Genomic_DNA"/>
</dbReference>
<proteinExistence type="predicted"/>
<organism evidence="2 3">
    <name type="scientific">Acrocarpospora corrugata</name>
    <dbReference type="NCBI Taxonomy" id="35763"/>
    <lineage>
        <taxon>Bacteria</taxon>
        <taxon>Bacillati</taxon>
        <taxon>Actinomycetota</taxon>
        <taxon>Actinomycetes</taxon>
        <taxon>Streptosporangiales</taxon>
        <taxon>Streptosporangiaceae</taxon>
        <taxon>Acrocarpospora</taxon>
    </lineage>
</organism>
<protein>
    <submittedName>
        <fullName evidence="2">Uncharacterized protein</fullName>
    </submittedName>
</protein>
<keyword evidence="1" id="KW-0812">Transmembrane</keyword>
<evidence type="ECO:0000313" key="2">
    <source>
        <dbReference type="EMBL" id="GES03788.1"/>
    </source>
</evidence>
<keyword evidence="3" id="KW-1185">Reference proteome</keyword>
<dbReference type="AlphaFoldDB" id="A0A5M3WBD9"/>
<keyword evidence="1" id="KW-0472">Membrane</keyword>
<dbReference type="NCBIfam" id="NF038083">
    <property type="entry name" value="CU044_5270_fam"/>
    <property type="match status" value="1"/>
</dbReference>
<reference evidence="2 3" key="1">
    <citation type="submission" date="2019-10" db="EMBL/GenBank/DDBJ databases">
        <title>Whole genome shotgun sequence of Acrocarpospora corrugata NBRC 13972.</title>
        <authorList>
            <person name="Ichikawa N."/>
            <person name="Kimura A."/>
            <person name="Kitahashi Y."/>
            <person name="Komaki H."/>
            <person name="Oguchi A."/>
        </authorList>
    </citation>
    <scope>NUCLEOTIDE SEQUENCE [LARGE SCALE GENOMIC DNA]</scope>
    <source>
        <strain evidence="2 3">NBRC 13972</strain>
    </source>
</reference>
<dbReference type="RefSeq" id="WP_155339918.1">
    <property type="nucleotide sequence ID" value="NZ_BAAABN010000057.1"/>
</dbReference>
<dbReference type="OrthoDB" id="3425969at2"/>
<evidence type="ECO:0000256" key="1">
    <source>
        <dbReference type="SAM" id="Phobius"/>
    </source>
</evidence>
<name>A0A5M3WBD9_9ACTN</name>
<keyword evidence="1" id="KW-1133">Transmembrane helix</keyword>
<feature type="transmembrane region" description="Helical" evidence="1">
    <location>
        <begin position="59"/>
        <end position="79"/>
    </location>
</feature>
<evidence type="ECO:0000313" key="3">
    <source>
        <dbReference type="Proteomes" id="UP000334990"/>
    </source>
</evidence>
<gene>
    <name evidence="2" type="ORF">Acor_58540</name>
</gene>
<sequence>MSEDFMDVRRLLAPIDPMAPETFAGAATDPQARATLRRILAAAPAEASKPKRQLSRRSVLAMAGGAVAATSIVGVTRMIPAGEPAARVPTVAMLSYQQVKGESLMAGSMPSARSILLKVAEAAERQQDGVRPTDTRYVYLQINEWNLNVAVSDGQASTAVVPTVTELWTPISATDMVRRVERPGRPIVIGYGSEWTAGAVASGTSGSDELMSVEAALLSRSPEDLPLDATALRRALLPAARVPDDVPEVYQLVEAVVGLFSERYVPPRLSAVLWRMLADEPHLGFLGDTTDRAGRAGRAIALDVSRGLPKRLVLIIDPETGRLNSSEVILTKDAGRLNVSIPAVIGYKLFLRQGWVPDSRTAVR</sequence>
<dbReference type="Proteomes" id="UP000334990">
    <property type="component" value="Unassembled WGS sequence"/>
</dbReference>
<comment type="caution">
    <text evidence="2">The sequence shown here is derived from an EMBL/GenBank/DDBJ whole genome shotgun (WGS) entry which is preliminary data.</text>
</comment>
<accession>A0A5M3WBD9</accession>
<dbReference type="InterPro" id="IPR047789">
    <property type="entry name" value="CU044_5270-like"/>
</dbReference>